<reference evidence="2" key="1">
    <citation type="submission" date="2020-10" db="EMBL/GenBank/DDBJ databases">
        <authorList>
            <person name="Gilroy R."/>
        </authorList>
    </citation>
    <scope>NUCLEOTIDE SEQUENCE</scope>
    <source>
        <strain evidence="2">ChiHjej12B11-7776</strain>
    </source>
</reference>
<dbReference type="EMBL" id="DVOC01000084">
    <property type="protein sequence ID" value="HIU91330.1"/>
    <property type="molecule type" value="Genomic_DNA"/>
</dbReference>
<gene>
    <name evidence="2" type="ORF">IAC72_04905</name>
</gene>
<feature type="compositionally biased region" description="Polar residues" evidence="1">
    <location>
        <begin position="26"/>
        <end position="48"/>
    </location>
</feature>
<sequence>MLIRKDRKNTRRQATQKVKQPFADTSLPTGNSEKSATCRQKQTAQAEKTANGALPIHYDSEAKIVGKQRRIKNGFYRYAKIITADIVGKDNIQTAVCQNTMIRKAELFASTKCKRRRQSNCNTSPWTQKPPQKGAKKGRLAPSF</sequence>
<evidence type="ECO:0000313" key="3">
    <source>
        <dbReference type="Proteomes" id="UP000886852"/>
    </source>
</evidence>
<feature type="compositionally biased region" description="Basic residues" evidence="1">
    <location>
        <begin position="1"/>
        <end position="11"/>
    </location>
</feature>
<accession>A0A9D1SQ68</accession>
<proteinExistence type="predicted"/>
<feature type="region of interest" description="Disordered" evidence="1">
    <location>
        <begin position="1"/>
        <end position="49"/>
    </location>
</feature>
<dbReference type="AlphaFoldDB" id="A0A9D1SQ68"/>
<dbReference type="Proteomes" id="UP000886852">
    <property type="component" value="Unassembled WGS sequence"/>
</dbReference>
<feature type="region of interest" description="Disordered" evidence="1">
    <location>
        <begin position="118"/>
        <end position="144"/>
    </location>
</feature>
<protein>
    <submittedName>
        <fullName evidence="2">Uncharacterized protein</fullName>
    </submittedName>
</protein>
<evidence type="ECO:0000256" key="1">
    <source>
        <dbReference type="SAM" id="MobiDB-lite"/>
    </source>
</evidence>
<organism evidence="2 3">
    <name type="scientific">Candidatus Fimimonas merdipullorum</name>
    <dbReference type="NCBI Taxonomy" id="2840822"/>
    <lineage>
        <taxon>Bacteria</taxon>
        <taxon>Pseudomonadati</taxon>
        <taxon>Myxococcota</taxon>
        <taxon>Myxococcia</taxon>
        <taxon>Myxococcales</taxon>
        <taxon>Cystobacterineae</taxon>
        <taxon>Myxococcaceae</taxon>
        <taxon>Myxococcaceae incertae sedis</taxon>
        <taxon>Candidatus Fimimonas</taxon>
    </lineage>
</organism>
<reference evidence="2" key="2">
    <citation type="journal article" date="2021" name="PeerJ">
        <title>Extensive microbial diversity within the chicken gut microbiome revealed by metagenomics and culture.</title>
        <authorList>
            <person name="Gilroy R."/>
            <person name="Ravi A."/>
            <person name="Getino M."/>
            <person name="Pursley I."/>
            <person name="Horton D.L."/>
            <person name="Alikhan N.F."/>
            <person name="Baker D."/>
            <person name="Gharbi K."/>
            <person name="Hall N."/>
            <person name="Watson M."/>
            <person name="Adriaenssens E.M."/>
            <person name="Foster-Nyarko E."/>
            <person name="Jarju S."/>
            <person name="Secka A."/>
            <person name="Antonio M."/>
            <person name="Oren A."/>
            <person name="Chaudhuri R.R."/>
            <person name="La Ragione R."/>
            <person name="Hildebrand F."/>
            <person name="Pallen M.J."/>
        </authorList>
    </citation>
    <scope>NUCLEOTIDE SEQUENCE</scope>
    <source>
        <strain evidence="2">ChiHjej12B11-7776</strain>
    </source>
</reference>
<comment type="caution">
    <text evidence="2">The sequence shown here is derived from an EMBL/GenBank/DDBJ whole genome shotgun (WGS) entry which is preliminary data.</text>
</comment>
<feature type="compositionally biased region" description="Polar residues" evidence="1">
    <location>
        <begin position="119"/>
        <end position="130"/>
    </location>
</feature>
<feature type="compositionally biased region" description="Basic residues" evidence="1">
    <location>
        <begin position="134"/>
        <end position="144"/>
    </location>
</feature>
<evidence type="ECO:0000313" key="2">
    <source>
        <dbReference type="EMBL" id="HIU91330.1"/>
    </source>
</evidence>
<name>A0A9D1SQ68_9BACT</name>